<keyword evidence="2" id="KW-0004">4Fe-4S</keyword>
<dbReference type="GO" id="GO:0003824">
    <property type="term" value="F:catalytic activity"/>
    <property type="evidence" value="ECO:0007669"/>
    <property type="project" value="InterPro"/>
</dbReference>
<evidence type="ECO:0000256" key="5">
    <source>
        <dbReference type="ARBA" id="ARBA00023004"/>
    </source>
</evidence>
<dbReference type="AlphaFoldDB" id="A0A1Y1CEW9"/>
<dbReference type="Proteomes" id="UP000218267">
    <property type="component" value="Chromosome"/>
</dbReference>
<keyword evidence="4" id="KW-0479">Metal-binding</keyword>
<dbReference type="InterPro" id="IPR005911">
    <property type="entry name" value="YhcC-like"/>
</dbReference>
<protein>
    <submittedName>
        <fullName evidence="8">TIGR01212 family radical SAM protein</fullName>
    </submittedName>
</protein>
<dbReference type="InterPro" id="IPR032432">
    <property type="entry name" value="Radical_SAM_C"/>
</dbReference>
<dbReference type="SFLD" id="SFLDS00029">
    <property type="entry name" value="Radical_SAM"/>
    <property type="match status" value="1"/>
</dbReference>
<dbReference type="Pfam" id="PF04055">
    <property type="entry name" value="Radical_SAM"/>
    <property type="match status" value="1"/>
</dbReference>
<evidence type="ECO:0000256" key="1">
    <source>
        <dbReference type="ARBA" id="ARBA00001966"/>
    </source>
</evidence>
<evidence type="ECO:0000259" key="7">
    <source>
        <dbReference type="SMART" id="SM00729"/>
    </source>
</evidence>
<reference evidence="8 9" key="1">
    <citation type="journal article" date="2018" name="Mar. Genomics">
        <title>Complete genome sequence of Marinifilaceae bacterium strain SPP2, isolated from the Antarctic marine sediment.</title>
        <authorList>
            <person name="Watanabe M."/>
            <person name="Kojima H."/>
            <person name="Fukui M."/>
        </authorList>
    </citation>
    <scope>NUCLEOTIDE SEQUENCE [LARGE SCALE GENOMIC DNA]</scope>
    <source>
        <strain evidence="8 9">SPP2</strain>
    </source>
</reference>
<dbReference type="InterPro" id="IPR006638">
    <property type="entry name" value="Elp3/MiaA/NifB-like_rSAM"/>
</dbReference>
<evidence type="ECO:0000256" key="6">
    <source>
        <dbReference type="ARBA" id="ARBA00023014"/>
    </source>
</evidence>
<organism evidence="8 9">
    <name type="scientific">Labilibaculum antarcticum</name>
    <dbReference type="NCBI Taxonomy" id="1717717"/>
    <lineage>
        <taxon>Bacteria</taxon>
        <taxon>Pseudomonadati</taxon>
        <taxon>Bacteroidota</taxon>
        <taxon>Bacteroidia</taxon>
        <taxon>Marinilabiliales</taxon>
        <taxon>Marinifilaceae</taxon>
        <taxon>Labilibaculum</taxon>
    </lineage>
</organism>
<dbReference type="SUPFAM" id="SSF102114">
    <property type="entry name" value="Radical SAM enzymes"/>
    <property type="match status" value="1"/>
</dbReference>
<keyword evidence="5" id="KW-0408">Iron</keyword>
<dbReference type="InterPro" id="IPR039661">
    <property type="entry name" value="ELP3"/>
</dbReference>
<dbReference type="PANTHER" id="PTHR11135">
    <property type="entry name" value="HISTONE ACETYLTRANSFERASE-RELATED"/>
    <property type="match status" value="1"/>
</dbReference>
<dbReference type="InterPro" id="IPR023404">
    <property type="entry name" value="rSAM_horseshoe"/>
</dbReference>
<evidence type="ECO:0000256" key="2">
    <source>
        <dbReference type="ARBA" id="ARBA00022485"/>
    </source>
</evidence>
<proteinExistence type="predicted"/>
<dbReference type="Pfam" id="PF16199">
    <property type="entry name" value="Radical_SAM_C"/>
    <property type="match status" value="1"/>
</dbReference>
<reference evidence="9" key="2">
    <citation type="journal article" date="2020" name="Antonie Van Leeuwenhoek">
        <title>Labilibaculum antarcticum sp. nov., a novel facultative anaerobic, psychrotorelant bacterium isolated from marine sediment of Antarctica.</title>
        <authorList>
            <person name="Watanabe M."/>
            <person name="Kojima H."/>
            <person name="Fukui M."/>
        </authorList>
    </citation>
    <scope>NUCLEOTIDE SEQUENCE [LARGE SCALE GENOMIC DNA]</scope>
    <source>
        <strain evidence="9">SPP2</strain>
    </source>
</reference>
<dbReference type="GO" id="GO:0046872">
    <property type="term" value="F:metal ion binding"/>
    <property type="evidence" value="ECO:0007669"/>
    <property type="project" value="UniProtKB-KW"/>
</dbReference>
<dbReference type="SFLD" id="SFLDG01086">
    <property type="entry name" value="elongater_protein-like"/>
    <property type="match status" value="1"/>
</dbReference>
<evidence type="ECO:0000313" key="9">
    <source>
        <dbReference type="Proteomes" id="UP000218267"/>
    </source>
</evidence>
<dbReference type="PANTHER" id="PTHR11135:SF1">
    <property type="entry name" value="PROTEIN YHCC"/>
    <property type="match status" value="1"/>
</dbReference>
<dbReference type="OrthoDB" id="9801689at2"/>
<evidence type="ECO:0000313" key="8">
    <source>
        <dbReference type="EMBL" id="BAX78663.1"/>
    </source>
</evidence>
<sequence>MTDKNFKWGTNKRYNDFPSSFKRRFSERVQKISIDAGFTCPNRDGSKGVGGCTYCNNNSFNPAYCSPKKTITEQILLGIDFFNTKYKAQYYLAYFQAYSNTYAPIDHLKRIYEEALSHEKVVGLVIGTRPDCVSDSLLSYLEELAKDYYISIEYGVESVNNNALASINRGHTYQEAEKTIMRTSNRGIHIGAHLVNGLPFDTPQMMIDHAVKLSNLPIDTLKMHQLQILNSTAMAKEYDVEPEKFHLFEMEEYLDFVVDVIERINPETTLERFINQAPKGWLIAPKWGIKNFEFVNKLDKKLVERDTWQGKLYMAVE</sequence>
<accession>A0A1Y1CEW9</accession>
<feature type="domain" description="Elp3/MiaA/NifB-like radical SAM core" evidence="7">
    <location>
        <begin position="30"/>
        <end position="259"/>
    </location>
</feature>
<dbReference type="InterPro" id="IPR058240">
    <property type="entry name" value="rSAM_sf"/>
</dbReference>
<dbReference type="NCBIfam" id="TIGR01212">
    <property type="entry name" value="TIGR01212 family radical SAM protein"/>
    <property type="match status" value="1"/>
</dbReference>
<dbReference type="GO" id="GO:0051539">
    <property type="term" value="F:4 iron, 4 sulfur cluster binding"/>
    <property type="evidence" value="ECO:0007669"/>
    <property type="project" value="UniProtKB-KW"/>
</dbReference>
<dbReference type="EMBL" id="AP018042">
    <property type="protein sequence ID" value="BAX78663.1"/>
    <property type="molecule type" value="Genomic_DNA"/>
</dbReference>
<name>A0A1Y1CEW9_9BACT</name>
<dbReference type="Gene3D" id="3.80.30.20">
    <property type="entry name" value="tm_1862 like domain"/>
    <property type="match status" value="1"/>
</dbReference>
<keyword evidence="3" id="KW-0949">S-adenosyl-L-methionine</keyword>
<dbReference type="KEGG" id="mbas:ALGA_0268"/>
<keyword evidence="6" id="KW-0411">Iron-sulfur</keyword>
<gene>
    <name evidence="8" type="ORF">ALGA_0268</name>
</gene>
<keyword evidence="9" id="KW-1185">Reference proteome</keyword>
<evidence type="ECO:0000256" key="4">
    <source>
        <dbReference type="ARBA" id="ARBA00022723"/>
    </source>
</evidence>
<dbReference type="SFLD" id="SFLDG01091">
    <property type="entry name" value="uncharacterized_CHP01210-like"/>
    <property type="match status" value="1"/>
</dbReference>
<dbReference type="SMART" id="SM00729">
    <property type="entry name" value="Elp3"/>
    <property type="match status" value="1"/>
</dbReference>
<comment type="cofactor">
    <cofactor evidence="1">
        <name>[4Fe-4S] cluster</name>
        <dbReference type="ChEBI" id="CHEBI:49883"/>
    </cofactor>
</comment>
<dbReference type="InterPro" id="IPR007197">
    <property type="entry name" value="rSAM"/>
</dbReference>
<evidence type="ECO:0000256" key="3">
    <source>
        <dbReference type="ARBA" id="ARBA00022691"/>
    </source>
</evidence>